<feature type="compositionally biased region" description="Low complexity" evidence="4">
    <location>
        <begin position="43"/>
        <end position="60"/>
    </location>
</feature>
<dbReference type="InterPro" id="IPR003958">
    <property type="entry name" value="CBFA_NFYB_domain"/>
</dbReference>
<dbReference type="Gene3D" id="1.10.20.10">
    <property type="entry name" value="Histone, subunit A"/>
    <property type="match status" value="1"/>
</dbReference>
<comment type="similarity">
    <text evidence="1">Belongs to the NFYB/HAP3 subunit family.</text>
</comment>
<feature type="compositionally biased region" description="Low complexity" evidence="4">
    <location>
        <begin position="353"/>
        <end position="366"/>
    </location>
</feature>
<evidence type="ECO:0000256" key="1">
    <source>
        <dbReference type="ARBA" id="ARBA00009053"/>
    </source>
</evidence>
<sequence>MAFPSLATGLSAGEIPASAGSGARSNIPLRRLGPGMSTPPPAAAASSGTNNNATCSTSNNKGRAVNDQEDNKGKSEDTAGDLAEEAAGAGARRDKEATIPISNVTRVMRQVLPTRAKIADNAKTAMQDCLSRYISRVTREANQRCRQDERRTLTAEDLLWSLGNLGFGDYVEPLKLYLQKYREAEGAGDPHSSTPVVSVPHSGGTSAPSPPGFHEQAVPRVQQQLLQYLPTPQPQQQCAPTPRQQQPPQCPPRPWQQPQPQQYPPRPRQQQPSPPPPPLPEFILGLPAQDHNLSPVPPSIPQYVPELHQSPPVFPSGDGYVSSILPVGEGSSSTLFSRGDGSGSSLLLVGGGSSSTPFSTGDGSSSAAGRQDVMPPAIPLQYRSPGCPIYPFNPEAPFLEVGGPVRPPATWYGFTGGVKEMGGPSSSSDPDDPNQEAPYSFFDVIFAPFK</sequence>
<reference evidence="6" key="1">
    <citation type="submission" date="2017-07" db="EMBL/GenBank/DDBJ databases">
        <title>Taro Niue Genome Assembly and Annotation.</title>
        <authorList>
            <person name="Atibalentja N."/>
            <person name="Keating K."/>
            <person name="Fields C.J."/>
        </authorList>
    </citation>
    <scope>NUCLEOTIDE SEQUENCE</scope>
    <source>
        <strain evidence="6">Niue_2</strain>
        <tissue evidence="6">Leaf</tissue>
    </source>
</reference>
<keyword evidence="2" id="KW-0805">Transcription regulation</keyword>
<dbReference type="PANTHER" id="PTHR11064:SF196">
    <property type="entry name" value="NUCLEAR TRANSCRIPTION FACTOR Y SUBUNIT B-6"/>
    <property type="match status" value="1"/>
</dbReference>
<evidence type="ECO:0000256" key="4">
    <source>
        <dbReference type="SAM" id="MobiDB-lite"/>
    </source>
</evidence>
<evidence type="ECO:0000313" key="7">
    <source>
        <dbReference type="Proteomes" id="UP000652761"/>
    </source>
</evidence>
<organism evidence="6 7">
    <name type="scientific">Colocasia esculenta</name>
    <name type="common">Wild taro</name>
    <name type="synonym">Arum esculentum</name>
    <dbReference type="NCBI Taxonomy" id="4460"/>
    <lineage>
        <taxon>Eukaryota</taxon>
        <taxon>Viridiplantae</taxon>
        <taxon>Streptophyta</taxon>
        <taxon>Embryophyta</taxon>
        <taxon>Tracheophyta</taxon>
        <taxon>Spermatophyta</taxon>
        <taxon>Magnoliopsida</taxon>
        <taxon>Liliopsida</taxon>
        <taxon>Araceae</taxon>
        <taxon>Aroideae</taxon>
        <taxon>Colocasieae</taxon>
        <taxon>Colocasia</taxon>
    </lineage>
</organism>
<dbReference type="PANTHER" id="PTHR11064">
    <property type="entry name" value="CCAAT-BINDING TRANSCRIPTION FACTOR-RELATED"/>
    <property type="match status" value="1"/>
</dbReference>
<feature type="compositionally biased region" description="Low complexity" evidence="4">
    <location>
        <begin position="232"/>
        <end position="247"/>
    </location>
</feature>
<dbReference type="SUPFAM" id="SSF47113">
    <property type="entry name" value="Histone-fold"/>
    <property type="match status" value="1"/>
</dbReference>
<evidence type="ECO:0000256" key="2">
    <source>
        <dbReference type="ARBA" id="ARBA00023015"/>
    </source>
</evidence>
<evidence type="ECO:0000256" key="3">
    <source>
        <dbReference type="ARBA" id="ARBA00023163"/>
    </source>
</evidence>
<dbReference type="Proteomes" id="UP000652761">
    <property type="component" value="Unassembled WGS sequence"/>
</dbReference>
<feature type="domain" description="Transcription factor CBF/NF-Y/archaeal histone" evidence="5">
    <location>
        <begin position="98"/>
        <end position="162"/>
    </location>
</feature>
<feature type="compositionally biased region" description="Basic and acidic residues" evidence="4">
    <location>
        <begin position="64"/>
        <end position="77"/>
    </location>
</feature>
<proteinExistence type="inferred from homology"/>
<feature type="region of interest" description="Disordered" evidence="4">
    <location>
        <begin position="1"/>
        <end position="79"/>
    </location>
</feature>
<dbReference type="OrthoDB" id="386949at2759"/>
<evidence type="ECO:0000313" key="6">
    <source>
        <dbReference type="EMBL" id="MQL95122.1"/>
    </source>
</evidence>
<evidence type="ECO:0000259" key="5">
    <source>
        <dbReference type="Pfam" id="PF00808"/>
    </source>
</evidence>
<dbReference type="GO" id="GO:0046982">
    <property type="term" value="F:protein heterodimerization activity"/>
    <property type="evidence" value="ECO:0007669"/>
    <property type="project" value="InterPro"/>
</dbReference>
<dbReference type="InterPro" id="IPR009072">
    <property type="entry name" value="Histone-fold"/>
</dbReference>
<name>A0A843V9L2_COLES</name>
<feature type="compositionally biased region" description="Pro residues" evidence="4">
    <location>
        <begin position="248"/>
        <end position="280"/>
    </location>
</feature>
<protein>
    <recommendedName>
        <fullName evidence="5">Transcription factor CBF/NF-Y/archaeal histone domain-containing protein</fullName>
    </recommendedName>
</protein>
<dbReference type="GO" id="GO:0000978">
    <property type="term" value="F:RNA polymerase II cis-regulatory region sequence-specific DNA binding"/>
    <property type="evidence" value="ECO:0007669"/>
    <property type="project" value="TreeGrafter"/>
</dbReference>
<dbReference type="EMBL" id="NMUH01001756">
    <property type="protein sequence ID" value="MQL95122.1"/>
    <property type="molecule type" value="Genomic_DNA"/>
</dbReference>
<keyword evidence="7" id="KW-1185">Reference proteome</keyword>
<keyword evidence="3" id="KW-0804">Transcription</keyword>
<dbReference type="InterPro" id="IPR027113">
    <property type="entry name" value="Transc_fact_NFYB/HAP3"/>
</dbReference>
<feature type="region of interest" description="Disordered" evidence="4">
    <location>
        <begin position="232"/>
        <end position="296"/>
    </location>
</feature>
<dbReference type="AlphaFoldDB" id="A0A843V9L2"/>
<comment type="caution">
    <text evidence="6">The sequence shown here is derived from an EMBL/GenBank/DDBJ whole genome shotgun (WGS) entry which is preliminary data.</text>
</comment>
<dbReference type="GO" id="GO:0016602">
    <property type="term" value="C:CCAAT-binding factor complex"/>
    <property type="evidence" value="ECO:0007669"/>
    <property type="project" value="InterPro"/>
</dbReference>
<accession>A0A843V9L2</accession>
<feature type="compositionally biased region" description="Low complexity" evidence="4">
    <location>
        <begin position="190"/>
        <end position="202"/>
    </location>
</feature>
<gene>
    <name evidence="6" type="ORF">Taro_027786</name>
</gene>
<feature type="region of interest" description="Disordered" evidence="4">
    <location>
        <begin position="353"/>
        <end position="372"/>
    </location>
</feature>
<feature type="region of interest" description="Disordered" evidence="4">
    <location>
        <begin position="185"/>
        <end position="215"/>
    </location>
</feature>
<feature type="region of interest" description="Disordered" evidence="4">
    <location>
        <begin position="416"/>
        <end position="438"/>
    </location>
</feature>
<dbReference type="GO" id="GO:0001228">
    <property type="term" value="F:DNA-binding transcription activator activity, RNA polymerase II-specific"/>
    <property type="evidence" value="ECO:0007669"/>
    <property type="project" value="InterPro"/>
</dbReference>
<dbReference type="PRINTS" id="PR00615">
    <property type="entry name" value="CCAATSUBUNTA"/>
</dbReference>
<dbReference type="Pfam" id="PF00808">
    <property type="entry name" value="CBFD_NFYB_HMF"/>
    <property type="match status" value="1"/>
</dbReference>
<dbReference type="CDD" id="cd22907">
    <property type="entry name" value="HFD_NFYB"/>
    <property type="match status" value="1"/>
</dbReference>